<keyword evidence="4" id="KW-1185">Reference proteome</keyword>
<feature type="coiled-coil region" evidence="1">
    <location>
        <begin position="202"/>
        <end position="229"/>
    </location>
</feature>
<protein>
    <recommendedName>
        <fullName evidence="2">Azaphilone pigments biosynthesis cluster protein L N-terminal domain-containing protein</fullName>
    </recommendedName>
</protein>
<dbReference type="VEuPathDB" id="FungiDB:PV06_11908"/>
<dbReference type="OrthoDB" id="4156989at2759"/>
<sequence>MADPLSISAGVVGLAVPALHAARLLLDDLRNIKDAPKAVKRLESDVQSVERALTSLKAVEEQEWEVLGPNVMEQSKQTISSCTEACNLFRDQLQRWTRHSDGKLAWQDRAHIGIFKQAQIKAMSEQLQNCQLSISCTVQFCSPQHITEEIRQTISTRQTDIANALAGADKQLIVLESKVEELDISDADQEDGAGTEGQSYALGQLQQERKALDVSRKLLEELLSKAQEEAVAKAATGETTTSTSWCMTGCAMSARGRGS</sequence>
<accession>A0A0D2D0I4</accession>
<evidence type="ECO:0000259" key="2">
    <source>
        <dbReference type="Pfam" id="PF17111"/>
    </source>
</evidence>
<feature type="domain" description="Azaphilone pigments biosynthesis cluster protein L N-terminal" evidence="2">
    <location>
        <begin position="2"/>
        <end position="210"/>
    </location>
</feature>
<dbReference type="RefSeq" id="XP_016255966.1">
    <property type="nucleotide sequence ID" value="XM_016413654.1"/>
</dbReference>
<proteinExistence type="predicted"/>
<organism evidence="3 4">
    <name type="scientific">Exophiala oligosperma</name>
    <dbReference type="NCBI Taxonomy" id="215243"/>
    <lineage>
        <taxon>Eukaryota</taxon>
        <taxon>Fungi</taxon>
        <taxon>Dikarya</taxon>
        <taxon>Ascomycota</taxon>
        <taxon>Pezizomycotina</taxon>
        <taxon>Eurotiomycetes</taxon>
        <taxon>Chaetothyriomycetidae</taxon>
        <taxon>Chaetothyriales</taxon>
        <taxon>Herpotrichiellaceae</taxon>
        <taxon>Exophiala</taxon>
    </lineage>
</organism>
<evidence type="ECO:0000313" key="4">
    <source>
        <dbReference type="Proteomes" id="UP000053342"/>
    </source>
</evidence>
<evidence type="ECO:0000313" key="3">
    <source>
        <dbReference type="EMBL" id="KIW35750.1"/>
    </source>
</evidence>
<dbReference type="GeneID" id="27363982"/>
<keyword evidence="1" id="KW-0175">Coiled coil</keyword>
<dbReference type="Proteomes" id="UP000053342">
    <property type="component" value="Unassembled WGS sequence"/>
</dbReference>
<dbReference type="Pfam" id="PF17111">
    <property type="entry name" value="PigL_N"/>
    <property type="match status" value="1"/>
</dbReference>
<dbReference type="EMBL" id="KN847447">
    <property type="protein sequence ID" value="KIW35750.1"/>
    <property type="molecule type" value="Genomic_DNA"/>
</dbReference>
<dbReference type="AlphaFoldDB" id="A0A0D2D0I4"/>
<evidence type="ECO:0000256" key="1">
    <source>
        <dbReference type="SAM" id="Coils"/>
    </source>
</evidence>
<dbReference type="InterPro" id="IPR031348">
    <property type="entry name" value="PigL_N"/>
</dbReference>
<reference evidence="3 4" key="1">
    <citation type="submission" date="2015-01" db="EMBL/GenBank/DDBJ databases">
        <title>The Genome Sequence of Exophiala oligosperma CBS72588.</title>
        <authorList>
            <consortium name="The Broad Institute Genomics Platform"/>
            <person name="Cuomo C."/>
            <person name="de Hoog S."/>
            <person name="Gorbushina A."/>
            <person name="Stielow B."/>
            <person name="Teixiera M."/>
            <person name="Abouelleil A."/>
            <person name="Chapman S.B."/>
            <person name="Priest M."/>
            <person name="Young S.K."/>
            <person name="Wortman J."/>
            <person name="Nusbaum C."/>
            <person name="Birren B."/>
        </authorList>
    </citation>
    <scope>NUCLEOTIDE SEQUENCE [LARGE SCALE GENOMIC DNA]</scope>
    <source>
        <strain evidence="3 4">CBS 72588</strain>
    </source>
</reference>
<gene>
    <name evidence="3" type="ORF">PV06_11908</name>
</gene>
<dbReference type="HOGENOM" id="CLU_084842_0_0_1"/>
<name>A0A0D2D0I4_9EURO</name>